<reference evidence="4 5" key="1">
    <citation type="journal article" date="2015" name="Genome Biol. Evol.">
        <title>Phylogenomic analyses indicate that early fungi evolved digesting cell walls of algal ancestors of land plants.</title>
        <authorList>
            <person name="Chang Y."/>
            <person name="Wang S."/>
            <person name="Sekimoto S."/>
            <person name="Aerts A.L."/>
            <person name="Choi C."/>
            <person name="Clum A."/>
            <person name="LaButti K.M."/>
            <person name="Lindquist E.A."/>
            <person name="Yee Ngan C."/>
            <person name="Ohm R.A."/>
            <person name="Salamov A.A."/>
            <person name="Grigoriev I.V."/>
            <person name="Spatafora J.W."/>
            <person name="Berbee M.L."/>
        </authorList>
    </citation>
    <scope>NUCLEOTIDE SEQUENCE [LARGE SCALE GENOMIC DNA]</scope>
    <source>
        <strain evidence="4 5">NRRL 28638</strain>
    </source>
</reference>
<dbReference type="PROSITE" id="PS50405">
    <property type="entry name" value="GST_CTER"/>
    <property type="match status" value="1"/>
</dbReference>
<dbReference type="EMBL" id="KQ964491">
    <property type="protein sequence ID" value="KXN70843.1"/>
    <property type="molecule type" value="Genomic_DNA"/>
</dbReference>
<dbReference type="InterPro" id="IPR004046">
    <property type="entry name" value="GST_C"/>
</dbReference>
<dbReference type="AlphaFoldDB" id="A0A137P753"/>
<evidence type="ECO:0000313" key="4">
    <source>
        <dbReference type="EMBL" id="KXN70843.1"/>
    </source>
</evidence>
<dbReference type="GO" id="GO:0005737">
    <property type="term" value="C:cytoplasm"/>
    <property type="evidence" value="ECO:0007669"/>
    <property type="project" value="TreeGrafter"/>
</dbReference>
<keyword evidence="5" id="KW-1185">Reference proteome</keyword>
<dbReference type="GO" id="GO:0005634">
    <property type="term" value="C:nucleus"/>
    <property type="evidence" value="ECO:0007669"/>
    <property type="project" value="TreeGrafter"/>
</dbReference>
<dbReference type="STRING" id="796925.A0A137P753"/>
<dbReference type="PANTHER" id="PTHR43986:SF1">
    <property type="entry name" value="ELONGATION FACTOR 1-GAMMA"/>
    <property type="match status" value="1"/>
</dbReference>
<dbReference type="OrthoDB" id="249703at2759"/>
<keyword evidence="4" id="KW-0808">Transferase</keyword>
<dbReference type="CDD" id="cd03044">
    <property type="entry name" value="GST_N_EF1Bgamma"/>
    <property type="match status" value="1"/>
</dbReference>
<accession>A0A137P753</accession>
<dbReference type="Pfam" id="PF00043">
    <property type="entry name" value="GST_C"/>
    <property type="match status" value="1"/>
</dbReference>
<dbReference type="SUPFAM" id="SSF52833">
    <property type="entry name" value="Thioredoxin-like"/>
    <property type="match status" value="1"/>
</dbReference>
<evidence type="ECO:0000313" key="5">
    <source>
        <dbReference type="Proteomes" id="UP000070444"/>
    </source>
</evidence>
<evidence type="ECO:0000259" key="3">
    <source>
        <dbReference type="PROSITE" id="PS50405"/>
    </source>
</evidence>
<dbReference type="Gene3D" id="1.20.1050.10">
    <property type="match status" value="1"/>
</dbReference>
<dbReference type="InterPro" id="IPR040079">
    <property type="entry name" value="Glutathione_S-Trfase"/>
</dbReference>
<dbReference type="InterPro" id="IPR036249">
    <property type="entry name" value="Thioredoxin-like_sf"/>
</dbReference>
<evidence type="ECO:0000256" key="1">
    <source>
        <dbReference type="RuleBase" id="RU003494"/>
    </source>
</evidence>
<proteinExistence type="inferred from homology"/>
<organism evidence="4 5">
    <name type="scientific">Conidiobolus coronatus (strain ATCC 28846 / CBS 209.66 / NRRL 28638)</name>
    <name type="common">Delacroixia coronata</name>
    <dbReference type="NCBI Taxonomy" id="796925"/>
    <lineage>
        <taxon>Eukaryota</taxon>
        <taxon>Fungi</taxon>
        <taxon>Fungi incertae sedis</taxon>
        <taxon>Zoopagomycota</taxon>
        <taxon>Entomophthoromycotina</taxon>
        <taxon>Entomophthoromycetes</taxon>
        <taxon>Entomophthorales</taxon>
        <taxon>Ancylistaceae</taxon>
        <taxon>Conidiobolus</taxon>
    </lineage>
</organism>
<dbReference type="SFLD" id="SFLDS00019">
    <property type="entry name" value="Glutathione_Transferase_(cytos"/>
    <property type="match status" value="1"/>
</dbReference>
<comment type="similarity">
    <text evidence="1">Belongs to the GST superfamily.</text>
</comment>
<sequence>MTAQSIGKIYGPIGVPKVMKILLIASINELELETVPDFNIPTDTKTPEYLSKFPLGQSPGFESNSGLCLSESSAIALHIAELKKDTILFGNTAEDRSKVYQYIFNNETQVDKHAGTILYPILGYMKHNQEDEDLAYAQLDRNLGFYNNILASNDYLVADQLTLADIYFFFSLYYPYKMYINEERKSKFSNVTKFMDRLANDKRFVKVLNNAKKV</sequence>
<dbReference type="SUPFAM" id="SSF47616">
    <property type="entry name" value="GST C-terminal domain-like"/>
    <property type="match status" value="1"/>
</dbReference>
<protein>
    <submittedName>
        <fullName evidence="4">Glutathione S-transferase</fullName>
    </submittedName>
</protein>
<feature type="domain" description="GST N-terminal" evidence="2">
    <location>
        <begin position="5"/>
        <end position="87"/>
    </location>
</feature>
<dbReference type="InterPro" id="IPR010987">
    <property type="entry name" value="Glutathione-S-Trfase_C-like"/>
</dbReference>
<name>A0A137P753_CONC2</name>
<dbReference type="InterPro" id="IPR036282">
    <property type="entry name" value="Glutathione-S-Trfase_C_sf"/>
</dbReference>
<dbReference type="InterPro" id="IPR004045">
    <property type="entry name" value="Glutathione_S-Trfase_N"/>
</dbReference>
<evidence type="ECO:0000259" key="2">
    <source>
        <dbReference type="PROSITE" id="PS50404"/>
    </source>
</evidence>
<feature type="domain" description="GST C-terminal" evidence="3">
    <location>
        <begin position="92"/>
        <end position="214"/>
    </location>
</feature>
<dbReference type="InterPro" id="IPR050802">
    <property type="entry name" value="EF-GSTs"/>
</dbReference>
<dbReference type="PANTHER" id="PTHR43986">
    <property type="entry name" value="ELONGATION FACTOR 1-GAMMA"/>
    <property type="match status" value="1"/>
</dbReference>
<dbReference type="GO" id="GO:0016740">
    <property type="term" value="F:transferase activity"/>
    <property type="evidence" value="ECO:0007669"/>
    <property type="project" value="UniProtKB-KW"/>
</dbReference>
<dbReference type="Gene3D" id="3.40.30.10">
    <property type="entry name" value="Glutaredoxin"/>
    <property type="match status" value="1"/>
</dbReference>
<dbReference type="Proteomes" id="UP000070444">
    <property type="component" value="Unassembled WGS sequence"/>
</dbReference>
<dbReference type="GO" id="GO:0006414">
    <property type="term" value="P:translational elongation"/>
    <property type="evidence" value="ECO:0007669"/>
    <property type="project" value="TreeGrafter"/>
</dbReference>
<gene>
    <name evidence="4" type="ORF">CONCODRAFT_49289</name>
</gene>
<dbReference type="Pfam" id="PF02798">
    <property type="entry name" value="GST_N"/>
    <property type="match status" value="1"/>
</dbReference>
<dbReference type="SFLD" id="SFLDG00358">
    <property type="entry name" value="Main_(cytGST)"/>
    <property type="match status" value="1"/>
</dbReference>
<dbReference type="PROSITE" id="PS50404">
    <property type="entry name" value="GST_NTER"/>
    <property type="match status" value="1"/>
</dbReference>